<dbReference type="InterPro" id="IPR058781">
    <property type="entry name" value="HH_AprE-like"/>
</dbReference>
<keyword evidence="3 9" id="KW-0813">Transport</keyword>
<evidence type="ECO:0000256" key="8">
    <source>
        <dbReference type="ARBA" id="ARBA00023136"/>
    </source>
</evidence>
<dbReference type="Gene3D" id="2.40.30.170">
    <property type="match status" value="1"/>
</dbReference>
<dbReference type="PROSITE" id="PS00543">
    <property type="entry name" value="HLYD_FAMILY"/>
    <property type="match status" value="1"/>
</dbReference>
<dbReference type="Pfam" id="PF25994">
    <property type="entry name" value="HH_AprE"/>
    <property type="match status" value="1"/>
</dbReference>
<keyword evidence="4 9" id="KW-1003">Cell membrane</keyword>
<dbReference type="InterPro" id="IPR058982">
    <property type="entry name" value="Beta-barrel_AprE"/>
</dbReference>
<sequence length="429" mass="46950">MSPLDDLIARHPLPTWRAAAWPVMALLTGLAVWSVFAELDEVAVATGEVVPQGRVKVIQHLEGGIVEKIHVQEGAVVAAGTPLVQLNLATAGVNRNELQARLDGELLRRARLGAEISGGTLSLPKEIARQRPDLAAAERDGFAARRSERASTLGVLDDQIRQRVLEVQELEARRTAVGNGLALARQRLDMSGALLKDGLTPQMEHLQLQAEVEKLSGELKGLTQAVPRARAAQTEAVKRRQEAEIRFRREAQEQLEATEQSLARLRELLAEATDQDVRAEIRSPIEGIVKRLRYHTIGGVVAPREPIMEIVPLGDDLVVRARLNPIDRGYVNAGQPALVKISTYDFVQYGGLAGRVAAVAPDTTTDSSGQTFFEVVVETEKTALETNGASMPISPGMQAVVDIHTGRKSVWQYLIKPVLKLRHEAFRER</sequence>
<comment type="similarity">
    <text evidence="2 9">Belongs to the membrane fusion protein (MFP) (TC 8.A.1) family.</text>
</comment>
<feature type="domain" description="AprE-like beta-barrel" evidence="12">
    <location>
        <begin position="317"/>
        <end position="406"/>
    </location>
</feature>
<organism evidence="13 14">
    <name type="scientific">Candidatus Defluviicoccus seviourii</name>
    <dbReference type="NCBI Taxonomy" id="2565273"/>
    <lineage>
        <taxon>Bacteria</taxon>
        <taxon>Pseudomonadati</taxon>
        <taxon>Pseudomonadota</taxon>
        <taxon>Alphaproteobacteria</taxon>
        <taxon>Rhodospirillales</taxon>
        <taxon>Rhodospirillaceae</taxon>
        <taxon>Defluviicoccus</taxon>
    </lineage>
</organism>
<evidence type="ECO:0000256" key="7">
    <source>
        <dbReference type="ARBA" id="ARBA00022989"/>
    </source>
</evidence>
<keyword evidence="14" id="KW-1185">Reference proteome</keyword>
<dbReference type="GO" id="GO:0009306">
    <property type="term" value="P:protein secretion"/>
    <property type="evidence" value="ECO:0007669"/>
    <property type="project" value="InterPro"/>
</dbReference>
<evidence type="ECO:0000256" key="5">
    <source>
        <dbReference type="ARBA" id="ARBA00022519"/>
    </source>
</evidence>
<evidence type="ECO:0000313" key="13">
    <source>
        <dbReference type="EMBL" id="VUX45332.1"/>
    </source>
</evidence>
<evidence type="ECO:0000256" key="2">
    <source>
        <dbReference type="ARBA" id="ARBA00009477"/>
    </source>
</evidence>
<accession>A0A564WCV3</accession>
<evidence type="ECO:0000259" key="11">
    <source>
        <dbReference type="Pfam" id="PF25994"/>
    </source>
</evidence>
<evidence type="ECO:0000256" key="4">
    <source>
        <dbReference type="ARBA" id="ARBA00022475"/>
    </source>
</evidence>
<evidence type="ECO:0000256" key="6">
    <source>
        <dbReference type="ARBA" id="ARBA00022692"/>
    </source>
</evidence>
<keyword evidence="10" id="KW-0175">Coiled coil</keyword>
<dbReference type="PANTHER" id="PTHR30386">
    <property type="entry name" value="MEMBRANE FUSION SUBUNIT OF EMRAB-TOLC MULTIDRUG EFFLUX PUMP"/>
    <property type="match status" value="1"/>
</dbReference>
<dbReference type="Gene3D" id="2.40.50.100">
    <property type="match status" value="1"/>
</dbReference>
<protein>
    <recommendedName>
        <fullName evidence="9">Membrane fusion protein (MFP) family protein</fullName>
    </recommendedName>
</protein>
<dbReference type="NCBIfam" id="TIGR01843">
    <property type="entry name" value="type_I_hlyD"/>
    <property type="match status" value="1"/>
</dbReference>
<evidence type="ECO:0000256" key="9">
    <source>
        <dbReference type="RuleBase" id="RU365093"/>
    </source>
</evidence>
<evidence type="ECO:0000313" key="14">
    <source>
        <dbReference type="Proteomes" id="UP000326641"/>
    </source>
</evidence>
<feature type="coiled-coil region" evidence="10">
    <location>
        <begin position="205"/>
        <end position="282"/>
    </location>
</feature>
<dbReference type="InterPro" id="IPR006144">
    <property type="entry name" value="Secretion_HlyD_CS"/>
</dbReference>
<proteinExistence type="inferred from homology"/>
<feature type="domain" description="AprE-like long alpha-helical hairpin" evidence="11">
    <location>
        <begin position="94"/>
        <end position="275"/>
    </location>
</feature>
<reference evidence="13" key="1">
    <citation type="submission" date="2018-11" db="EMBL/GenBank/DDBJ databases">
        <authorList>
            <person name="Onetto C."/>
        </authorList>
    </citation>
    <scope>NUCLEOTIDE SEQUENCE [LARGE SCALE GENOMIC DNA]</scope>
</reference>
<dbReference type="EMBL" id="UXAT02000003">
    <property type="protein sequence ID" value="VUX45332.1"/>
    <property type="molecule type" value="Genomic_DNA"/>
</dbReference>
<keyword evidence="6" id="KW-0812">Transmembrane</keyword>
<evidence type="ECO:0000259" key="12">
    <source>
        <dbReference type="Pfam" id="PF26002"/>
    </source>
</evidence>
<comment type="caution">
    <text evidence="13">The sequence shown here is derived from an EMBL/GenBank/DDBJ whole genome shotgun (WGS) entry which is preliminary data.</text>
</comment>
<dbReference type="Pfam" id="PF26002">
    <property type="entry name" value="Beta-barrel_AprE"/>
    <property type="match status" value="1"/>
</dbReference>
<dbReference type="PRINTS" id="PR01490">
    <property type="entry name" value="RTXTOXIND"/>
</dbReference>
<keyword evidence="8" id="KW-0472">Membrane</keyword>
<name>A0A564WCV3_9PROT</name>
<dbReference type="AlphaFoldDB" id="A0A564WCV3"/>
<dbReference type="InterPro" id="IPR010129">
    <property type="entry name" value="T1SS_HlyD"/>
</dbReference>
<evidence type="ECO:0000256" key="3">
    <source>
        <dbReference type="ARBA" id="ARBA00022448"/>
    </source>
</evidence>
<gene>
    <name evidence="13" type="ORF">DF3PA_110066</name>
</gene>
<dbReference type="InterPro" id="IPR050739">
    <property type="entry name" value="MFP"/>
</dbReference>
<keyword evidence="7" id="KW-1133">Transmembrane helix</keyword>
<comment type="subcellular location">
    <subcellularLocation>
        <location evidence="1 9">Cell inner membrane</location>
        <topology evidence="1 9">Single-pass membrane protein</topology>
    </subcellularLocation>
</comment>
<evidence type="ECO:0000256" key="10">
    <source>
        <dbReference type="SAM" id="Coils"/>
    </source>
</evidence>
<dbReference type="Proteomes" id="UP000326641">
    <property type="component" value="Unassembled WGS sequence"/>
</dbReference>
<dbReference type="PANTHER" id="PTHR30386:SF26">
    <property type="entry name" value="TRANSPORT PROTEIN COMB"/>
    <property type="match status" value="1"/>
</dbReference>
<evidence type="ECO:0000256" key="1">
    <source>
        <dbReference type="ARBA" id="ARBA00004377"/>
    </source>
</evidence>
<dbReference type="GO" id="GO:0005886">
    <property type="term" value="C:plasma membrane"/>
    <property type="evidence" value="ECO:0007669"/>
    <property type="project" value="UniProtKB-SubCell"/>
</dbReference>
<keyword evidence="5 9" id="KW-0997">Cell inner membrane</keyword>